<comment type="caution">
    <text evidence="1">The sequence shown here is derived from an EMBL/GenBank/DDBJ whole genome shotgun (WGS) entry which is preliminary data.</text>
</comment>
<protein>
    <submittedName>
        <fullName evidence="1">Uncharacterized protein</fullName>
    </submittedName>
</protein>
<proteinExistence type="predicted"/>
<accession>A0ACC3Z9Z7</accession>
<gene>
    <name evidence="1" type="ORF">CTRU02_203593</name>
</gene>
<sequence length="64" mass="6909">MLAILPNNAMQSIFPPSVISPSPASHHCRGSRLPAISLLSSPVGHESIMAQQDTARYHESKSKK</sequence>
<reference evidence="1 2" key="1">
    <citation type="journal article" date="2020" name="Phytopathology">
        <title>Genome Sequence Resources of Colletotrichum truncatum, C. plurivorum, C. musicola, and C. sojae: Four Species Pathogenic to Soybean (Glycine max).</title>
        <authorList>
            <person name="Rogerio F."/>
            <person name="Boufleur T.R."/>
            <person name="Ciampi-Guillardi M."/>
            <person name="Sukno S.A."/>
            <person name="Thon M.R."/>
            <person name="Massola Junior N.S."/>
            <person name="Baroncelli R."/>
        </authorList>
    </citation>
    <scope>NUCLEOTIDE SEQUENCE [LARGE SCALE GENOMIC DNA]</scope>
    <source>
        <strain evidence="1 2">CMES1059</strain>
    </source>
</reference>
<organism evidence="1 2">
    <name type="scientific">Colletotrichum truncatum</name>
    <name type="common">Anthracnose fungus</name>
    <name type="synonym">Colletotrichum capsici</name>
    <dbReference type="NCBI Taxonomy" id="5467"/>
    <lineage>
        <taxon>Eukaryota</taxon>
        <taxon>Fungi</taxon>
        <taxon>Dikarya</taxon>
        <taxon>Ascomycota</taxon>
        <taxon>Pezizomycotina</taxon>
        <taxon>Sordariomycetes</taxon>
        <taxon>Hypocreomycetidae</taxon>
        <taxon>Glomerellales</taxon>
        <taxon>Glomerellaceae</taxon>
        <taxon>Colletotrichum</taxon>
        <taxon>Colletotrichum truncatum species complex</taxon>
    </lineage>
</organism>
<evidence type="ECO:0000313" key="2">
    <source>
        <dbReference type="Proteomes" id="UP000805649"/>
    </source>
</evidence>
<evidence type="ECO:0000313" key="1">
    <source>
        <dbReference type="EMBL" id="KAL0940830.1"/>
    </source>
</evidence>
<dbReference type="Proteomes" id="UP000805649">
    <property type="component" value="Unassembled WGS sequence"/>
</dbReference>
<name>A0ACC3Z9Z7_COLTU</name>
<keyword evidence="2" id="KW-1185">Reference proteome</keyword>
<dbReference type="EMBL" id="VUJX02000002">
    <property type="protein sequence ID" value="KAL0940830.1"/>
    <property type="molecule type" value="Genomic_DNA"/>
</dbReference>